<comment type="caution">
    <text evidence="11">The sequence shown here is derived from an EMBL/GenBank/DDBJ whole genome shotgun (WGS) entry which is preliminary data.</text>
</comment>
<dbReference type="InterPro" id="IPR029063">
    <property type="entry name" value="SAM-dependent_MTases_sf"/>
</dbReference>
<dbReference type="PANTHER" id="PTHR12753">
    <property type="entry name" value="AD-003 - RELATED"/>
    <property type="match status" value="1"/>
</dbReference>
<gene>
    <name evidence="11" type="ORF">HAX54_053258</name>
</gene>
<evidence type="ECO:0000313" key="12">
    <source>
        <dbReference type="Proteomes" id="UP000823775"/>
    </source>
</evidence>
<evidence type="ECO:0000256" key="6">
    <source>
        <dbReference type="ARBA" id="ARBA00039449"/>
    </source>
</evidence>
<protein>
    <recommendedName>
        <fullName evidence="6">Alpha N-terminal protein methyltransferase 1</fullName>
        <ecNumber evidence="5">2.1.1.244</ecNumber>
    </recommendedName>
    <alternativeName>
        <fullName evidence="7">X-Pro-Lys N-terminal protein methyltransferase 1</fullName>
    </alternativeName>
</protein>
<dbReference type="InterPro" id="IPR008576">
    <property type="entry name" value="MeTrfase_NTM1"/>
</dbReference>
<dbReference type="Gene3D" id="3.40.50.150">
    <property type="entry name" value="Vaccinia Virus protein VP39"/>
    <property type="match status" value="1"/>
</dbReference>
<evidence type="ECO:0000256" key="4">
    <source>
        <dbReference type="ARBA" id="ARBA00022691"/>
    </source>
</evidence>
<keyword evidence="12" id="KW-1185">Reference proteome</keyword>
<comment type="catalytic activity">
    <reaction evidence="9">
        <text>N-terminal L-prolyl-L-prolyl-L-lysyl-[protein] + 2 S-adenosyl-L-methionine = N-terminal N,N-dimethyl-L-prolyl-L-prolyl-L-lysyl-[protein] + 2 S-adenosyl-L-homocysteine + 2 H(+)</text>
        <dbReference type="Rhea" id="RHEA:54736"/>
        <dbReference type="Rhea" id="RHEA-COMP:13787"/>
        <dbReference type="Rhea" id="RHEA-COMP:13974"/>
        <dbReference type="ChEBI" id="CHEBI:15378"/>
        <dbReference type="ChEBI" id="CHEBI:57856"/>
        <dbReference type="ChEBI" id="CHEBI:59789"/>
        <dbReference type="ChEBI" id="CHEBI:138059"/>
        <dbReference type="ChEBI" id="CHEBI:138318"/>
        <dbReference type="EC" id="2.1.1.244"/>
    </reaction>
</comment>
<evidence type="ECO:0000256" key="9">
    <source>
        <dbReference type="ARBA" id="ARBA00047885"/>
    </source>
</evidence>
<name>A0ABS8T0R4_DATST</name>
<accession>A0ABS8T0R4</accession>
<keyword evidence="4" id="KW-0949">S-adenosyl-L-methionine</keyword>
<reference evidence="11 12" key="1">
    <citation type="journal article" date="2021" name="BMC Genomics">
        <title>Datura genome reveals duplications of psychoactive alkaloid biosynthetic genes and high mutation rate following tissue culture.</title>
        <authorList>
            <person name="Rajewski A."/>
            <person name="Carter-House D."/>
            <person name="Stajich J."/>
            <person name="Litt A."/>
        </authorList>
    </citation>
    <scope>NUCLEOTIDE SEQUENCE [LARGE SCALE GENOMIC DNA]</scope>
    <source>
        <strain evidence="11">AR-01</strain>
    </source>
</reference>
<dbReference type="Pfam" id="PF05891">
    <property type="entry name" value="Methyltransf_PK"/>
    <property type="match status" value="1"/>
</dbReference>
<evidence type="ECO:0000256" key="8">
    <source>
        <dbReference type="ARBA" id="ARBA00047306"/>
    </source>
</evidence>
<keyword evidence="2" id="KW-0489">Methyltransferase</keyword>
<evidence type="ECO:0000256" key="2">
    <source>
        <dbReference type="ARBA" id="ARBA00022603"/>
    </source>
</evidence>
<proteinExistence type="inferred from homology"/>
<dbReference type="EC" id="2.1.1.244" evidence="5"/>
<evidence type="ECO:0000256" key="1">
    <source>
        <dbReference type="ARBA" id="ARBA00009059"/>
    </source>
</evidence>
<evidence type="ECO:0000256" key="5">
    <source>
        <dbReference type="ARBA" id="ARBA00039112"/>
    </source>
</evidence>
<comment type="catalytic activity">
    <reaction evidence="8">
        <text>N-terminal L-seryl-L-prolyl-L-lysyl-[protein] + 3 S-adenosyl-L-methionine = N-terminal N,N,N-trimethyl-L-seryl-L-prolyl-L-lysyl-[protein] + 3 S-adenosyl-L-homocysteine + 3 H(+)</text>
        <dbReference type="Rhea" id="RHEA:54724"/>
        <dbReference type="Rhea" id="RHEA-COMP:13789"/>
        <dbReference type="Rhea" id="RHEA-COMP:13973"/>
        <dbReference type="ChEBI" id="CHEBI:15378"/>
        <dbReference type="ChEBI" id="CHEBI:57856"/>
        <dbReference type="ChEBI" id="CHEBI:59789"/>
        <dbReference type="ChEBI" id="CHEBI:138061"/>
        <dbReference type="ChEBI" id="CHEBI:138317"/>
        <dbReference type="EC" id="2.1.1.244"/>
    </reaction>
</comment>
<evidence type="ECO:0000313" key="11">
    <source>
        <dbReference type="EMBL" id="MCD7464706.1"/>
    </source>
</evidence>
<dbReference type="PANTHER" id="PTHR12753:SF0">
    <property type="entry name" value="ALPHA N-TERMINAL PROTEIN METHYLTRANSFERASE 1"/>
    <property type="match status" value="1"/>
</dbReference>
<dbReference type="EMBL" id="JACEIK010000987">
    <property type="protein sequence ID" value="MCD7464706.1"/>
    <property type="molecule type" value="Genomic_DNA"/>
</dbReference>
<evidence type="ECO:0000256" key="10">
    <source>
        <dbReference type="ARBA" id="ARBA00048167"/>
    </source>
</evidence>
<keyword evidence="3" id="KW-0808">Transferase</keyword>
<organism evidence="11 12">
    <name type="scientific">Datura stramonium</name>
    <name type="common">Jimsonweed</name>
    <name type="synonym">Common thornapple</name>
    <dbReference type="NCBI Taxonomy" id="4076"/>
    <lineage>
        <taxon>Eukaryota</taxon>
        <taxon>Viridiplantae</taxon>
        <taxon>Streptophyta</taxon>
        <taxon>Embryophyta</taxon>
        <taxon>Tracheophyta</taxon>
        <taxon>Spermatophyta</taxon>
        <taxon>Magnoliopsida</taxon>
        <taxon>eudicotyledons</taxon>
        <taxon>Gunneridae</taxon>
        <taxon>Pentapetalae</taxon>
        <taxon>asterids</taxon>
        <taxon>lamiids</taxon>
        <taxon>Solanales</taxon>
        <taxon>Solanaceae</taxon>
        <taxon>Solanoideae</taxon>
        <taxon>Datureae</taxon>
        <taxon>Datura</taxon>
    </lineage>
</organism>
<sequence length="149" mass="16601">MGTNAKPLRVYPIGITNLIVVPLFLKGINSFLKEAQILWIAFSITPTAVSLNADRDVEEVGDGDPRRSPSVVQQRKGINYWEGVEATVDGVLGGYGHVNAADIKASEDFLNAILDERFPVLKEAARSCSSRLWIWHWKSYKESSHTIFL</sequence>
<evidence type="ECO:0000256" key="7">
    <source>
        <dbReference type="ARBA" id="ARBA00043129"/>
    </source>
</evidence>
<comment type="catalytic activity">
    <reaction evidence="10">
        <text>N-terminal L-alanyl-L-prolyl-L-lysyl-[protein] + 3 S-adenosyl-L-methionine = N-terminal N,N,N-trimethyl-L-alanyl-L-prolyl-L-lysyl-[protein] + 3 S-adenosyl-L-homocysteine + 3 H(+)</text>
        <dbReference type="Rhea" id="RHEA:54712"/>
        <dbReference type="Rhea" id="RHEA-COMP:13785"/>
        <dbReference type="Rhea" id="RHEA-COMP:13971"/>
        <dbReference type="ChEBI" id="CHEBI:15378"/>
        <dbReference type="ChEBI" id="CHEBI:57856"/>
        <dbReference type="ChEBI" id="CHEBI:59789"/>
        <dbReference type="ChEBI" id="CHEBI:138057"/>
        <dbReference type="ChEBI" id="CHEBI:138315"/>
        <dbReference type="EC" id="2.1.1.244"/>
    </reaction>
</comment>
<dbReference type="Proteomes" id="UP000823775">
    <property type="component" value="Unassembled WGS sequence"/>
</dbReference>
<evidence type="ECO:0000256" key="3">
    <source>
        <dbReference type="ARBA" id="ARBA00022679"/>
    </source>
</evidence>
<comment type="similarity">
    <text evidence="1">Belongs to the methyltransferase superfamily. NTM1 family.</text>
</comment>